<dbReference type="AlphaFoldDB" id="M7BC61"/>
<evidence type="ECO:0000256" key="1">
    <source>
        <dbReference type="SAM" id="MobiDB-lite"/>
    </source>
</evidence>
<feature type="compositionally biased region" description="Basic and acidic residues" evidence="1">
    <location>
        <begin position="58"/>
        <end position="75"/>
    </location>
</feature>
<evidence type="ECO:0000313" key="2">
    <source>
        <dbReference type="EMBL" id="EMP29733.1"/>
    </source>
</evidence>
<proteinExistence type="predicted"/>
<sequence length="164" mass="18752">MGAAESGGQWTMLNDFSSPASGDRQHQWRMQYYQNQRVIFETKSNDRSSHWPGAANRGHWEPRSAERADTADKHTDPLSLHKRQNKFGNHCYREIFLSESQVWRLGTVTGKVTDFPQLPLARNGEMQLLGAASGHIRERSGLNFCRTTEPDTVQTCGELEEFFH</sequence>
<dbReference type="Proteomes" id="UP000031443">
    <property type="component" value="Unassembled WGS sequence"/>
</dbReference>
<keyword evidence="3" id="KW-1185">Reference proteome</keyword>
<name>M7BC61_CHEMY</name>
<accession>M7BC61</accession>
<organism evidence="2 3">
    <name type="scientific">Chelonia mydas</name>
    <name type="common">Green sea-turtle</name>
    <name type="synonym">Chelonia agassizi</name>
    <dbReference type="NCBI Taxonomy" id="8469"/>
    <lineage>
        <taxon>Eukaryota</taxon>
        <taxon>Metazoa</taxon>
        <taxon>Chordata</taxon>
        <taxon>Craniata</taxon>
        <taxon>Vertebrata</taxon>
        <taxon>Euteleostomi</taxon>
        <taxon>Archelosauria</taxon>
        <taxon>Testudinata</taxon>
        <taxon>Testudines</taxon>
        <taxon>Cryptodira</taxon>
        <taxon>Durocryptodira</taxon>
        <taxon>Americhelydia</taxon>
        <taxon>Chelonioidea</taxon>
        <taxon>Cheloniidae</taxon>
        <taxon>Chelonia</taxon>
    </lineage>
</organism>
<evidence type="ECO:0000313" key="3">
    <source>
        <dbReference type="Proteomes" id="UP000031443"/>
    </source>
</evidence>
<gene>
    <name evidence="2" type="ORF">UY3_13101</name>
</gene>
<reference evidence="3" key="1">
    <citation type="journal article" date="2013" name="Nat. Genet.">
        <title>The draft genomes of soft-shell turtle and green sea turtle yield insights into the development and evolution of the turtle-specific body plan.</title>
        <authorList>
            <person name="Wang Z."/>
            <person name="Pascual-Anaya J."/>
            <person name="Zadissa A."/>
            <person name="Li W."/>
            <person name="Niimura Y."/>
            <person name="Huang Z."/>
            <person name="Li C."/>
            <person name="White S."/>
            <person name="Xiong Z."/>
            <person name="Fang D."/>
            <person name="Wang B."/>
            <person name="Ming Y."/>
            <person name="Chen Y."/>
            <person name="Zheng Y."/>
            <person name="Kuraku S."/>
            <person name="Pignatelli M."/>
            <person name="Herrero J."/>
            <person name="Beal K."/>
            <person name="Nozawa M."/>
            <person name="Li Q."/>
            <person name="Wang J."/>
            <person name="Zhang H."/>
            <person name="Yu L."/>
            <person name="Shigenobu S."/>
            <person name="Wang J."/>
            <person name="Liu J."/>
            <person name="Flicek P."/>
            <person name="Searle S."/>
            <person name="Wang J."/>
            <person name="Kuratani S."/>
            <person name="Yin Y."/>
            <person name="Aken B."/>
            <person name="Zhang G."/>
            <person name="Irie N."/>
        </authorList>
    </citation>
    <scope>NUCLEOTIDE SEQUENCE [LARGE SCALE GENOMIC DNA]</scope>
</reference>
<dbReference type="EMBL" id="KB554236">
    <property type="protein sequence ID" value="EMP29733.1"/>
    <property type="molecule type" value="Genomic_DNA"/>
</dbReference>
<protein>
    <submittedName>
        <fullName evidence="2">Uncharacterized protein</fullName>
    </submittedName>
</protein>
<feature type="region of interest" description="Disordered" evidence="1">
    <location>
        <begin position="44"/>
        <end position="75"/>
    </location>
</feature>